<dbReference type="Proteomes" id="UP000443582">
    <property type="component" value="Unassembled WGS sequence"/>
</dbReference>
<dbReference type="EMBL" id="QDKL01000001">
    <property type="protein sequence ID" value="RZF22998.1"/>
    <property type="molecule type" value="Genomic_DNA"/>
</dbReference>
<sequence>MFKVLIFCLLLIGCQSNNSPEGVLKSFIEKRLNDKISVDDLEDYLTGDLLEEYTQALGEDPNKLNESNEFSDSRFKIVYKNCSGDECSITYTLSYEADATAEESKRDVSISVKKIALIVKRDEKWFISNISDVKSFYEFKEEDIR</sequence>
<protein>
    <recommendedName>
        <fullName evidence="3">DUF3828 domain-containing protein</fullName>
    </recommendedName>
</protein>
<gene>
    <name evidence="1" type="ORF">DAY19_04295</name>
</gene>
<accession>A0ABY0ILG2</accession>
<proteinExistence type="predicted"/>
<comment type="caution">
    <text evidence="1">The sequence shown here is derived from an EMBL/GenBank/DDBJ whole genome shotgun (WGS) entry which is preliminary data.</text>
</comment>
<name>A0ABY0ILG2_9BACT</name>
<keyword evidence="2" id="KW-1185">Reference proteome</keyword>
<reference evidence="2" key="1">
    <citation type="journal article" date="2019" name="Int. J. Syst. Evol. Microbiol.">
        <title>Halobacteriovorax valvorus sp. nov., a novel prokaryotic predator isolated from coastal seawater of China.</title>
        <authorList>
            <person name="Chen M.-X."/>
        </authorList>
    </citation>
    <scope>NUCLEOTIDE SEQUENCE [LARGE SCALE GENOMIC DNA]</scope>
    <source>
        <strain evidence="2">BL9</strain>
    </source>
</reference>
<evidence type="ECO:0000313" key="1">
    <source>
        <dbReference type="EMBL" id="RZF22998.1"/>
    </source>
</evidence>
<organism evidence="1 2">
    <name type="scientific">Halobacteriovorax vibrionivorans</name>
    <dbReference type="NCBI Taxonomy" id="2152716"/>
    <lineage>
        <taxon>Bacteria</taxon>
        <taxon>Pseudomonadati</taxon>
        <taxon>Bdellovibrionota</taxon>
        <taxon>Bacteriovoracia</taxon>
        <taxon>Bacteriovoracales</taxon>
        <taxon>Halobacteriovoraceae</taxon>
        <taxon>Halobacteriovorax</taxon>
    </lineage>
</organism>
<evidence type="ECO:0000313" key="2">
    <source>
        <dbReference type="Proteomes" id="UP000443582"/>
    </source>
</evidence>
<evidence type="ECO:0008006" key="3">
    <source>
        <dbReference type="Google" id="ProtNLM"/>
    </source>
</evidence>
<dbReference type="RefSeq" id="WP_114705940.1">
    <property type="nucleotide sequence ID" value="NZ_QDKL01000001.1"/>
</dbReference>